<organism evidence="2 3">
    <name type="scientific">Eumeta variegata</name>
    <name type="common">Bagworm moth</name>
    <name type="synonym">Eumeta japonica</name>
    <dbReference type="NCBI Taxonomy" id="151549"/>
    <lineage>
        <taxon>Eukaryota</taxon>
        <taxon>Metazoa</taxon>
        <taxon>Ecdysozoa</taxon>
        <taxon>Arthropoda</taxon>
        <taxon>Hexapoda</taxon>
        <taxon>Insecta</taxon>
        <taxon>Pterygota</taxon>
        <taxon>Neoptera</taxon>
        <taxon>Endopterygota</taxon>
        <taxon>Lepidoptera</taxon>
        <taxon>Glossata</taxon>
        <taxon>Ditrysia</taxon>
        <taxon>Tineoidea</taxon>
        <taxon>Psychidae</taxon>
        <taxon>Oiketicinae</taxon>
        <taxon>Eumeta</taxon>
    </lineage>
</organism>
<dbReference type="AlphaFoldDB" id="A0A4C1VCM7"/>
<proteinExistence type="predicted"/>
<dbReference type="EMBL" id="BGZK01000325">
    <property type="protein sequence ID" value="GBP36898.1"/>
    <property type="molecule type" value="Genomic_DNA"/>
</dbReference>
<comment type="caution">
    <text evidence="2">The sequence shown here is derived from an EMBL/GenBank/DDBJ whole genome shotgun (WGS) entry which is preliminary data.</text>
</comment>
<feature type="region of interest" description="Disordered" evidence="1">
    <location>
        <begin position="1"/>
        <end position="28"/>
    </location>
</feature>
<accession>A0A4C1VCM7</accession>
<evidence type="ECO:0000256" key="1">
    <source>
        <dbReference type="SAM" id="MobiDB-lite"/>
    </source>
</evidence>
<protein>
    <submittedName>
        <fullName evidence="2">Uncharacterized protein</fullName>
    </submittedName>
</protein>
<gene>
    <name evidence="2" type="ORF">EVAR_23200_1</name>
</gene>
<keyword evidence="3" id="KW-1185">Reference proteome</keyword>
<dbReference type="Proteomes" id="UP000299102">
    <property type="component" value="Unassembled WGS sequence"/>
</dbReference>
<evidence type="ECO:0000313" key="2">
    <source>
        <dbReference type="EMBL" id="GBP36898.1"/>
    </source>
</evidence>
<reference evidence="2 3" key="1">
    <citation type="journal article" date="2019" name="Commun. Biol.">
        <title>The bagworm genome reveals a unique fibroin gene that provides high tensile strength.</title>
        <authorList>
            <person name="Kono N."/>
            <person name="Nakamura H."/>
            <person name="Ohtoshi R."/>
            <person name="Tomita M."/>
            <person name="Numata K."/>
            <person name="Arakawa K."/>
        </authorList>
    </citation>
    <scope>NUCLEOTIDE SEQUENCE [LARGE SCALE GENOMIC DNA]</scope>
</reference>
<name>A0A4C1VCM7_EUMVA</name>
<evidence type="ECO:0000313" key="3">
    <source>
        <dbReference type="Proteomes" id="UP000299102"/>
    </source>
</evidence>
<sequence length="137" mass="15610">MFTSEIPAAAGRSACSSEKPGRVARPRVRPHRAVTTMDVSHKSPVEAEGYFLSFRSFHVAIEFRFSTRNVQGPAEESFNYSDRVAANPILKIITFSIMNSMKRLCEFHKFYGTPRGSADERWKVEEVLSIFRHLLLN</sequence>